<name>I0L6G1_9ACTN</name>
<sequence length="98" mass="10148">MGAGVRSAGCVGWKGQAPGAWAWGLGPGAWGLGPGAWGLGLKTWGPRGSRVGALPLELMSRTNQTGRMPLRATRLLHARGPTHRQPAHPGPCTPIPGR</sequence>
<evidence type="ECO:0000313" key="2">
    <source>
        <dbReference type="EMBL" id="CCH19408.1"/>
    </source>
</evidence>
<protein>
    <submittedName>
        <fullName evidence="2">Uncharacterized protein</fullName>
    </submittedName>
</protein>
<proteinExistence type="predicted"/>
<keyword evidence="3" id="KW-1185">Reference proteome</keyword>
<evidence type="ECO:0000256" key="1">
    <source>
        <dbReference type="SAM" id="MobiDB-lite"/>
    </source>
</evidence>
<feature type="compositionally biased region" description="Pro residues" evidence="1">
    <location>
        <begin position="88"/>
        <end position="98"/>
    </location>
</feature>
<comment type="caution">
    <text evidence="2">The sequence shown here is derived from an EMBL/GenBank/DDBJ whole genome shotgun (WGS) entry which is preliminary data.</text>
</comment>
<dbReference type="AlphaFoldDB" id="I0L6G1"/>
<dbReference type="STRING" id="1150864.MILUP08_44283"/>
<accession>I0L6G1</accession>
<reference evidence="3" key="1">
    <citation type="journal article" date="2012" name="J. Bacteriol.">
        <title>Genome Sequence of Micromonospora lupini Lupac 08, Isolated from Root Nodules of Lupinus angustifolius.</title>
        <authorList>
            <person name="Alonso-Vega P."/>
            <person name="Normand P."/>
            <person name="Bacigalupe R."/>
            <person name="Pujic P."/>
            <person name="Lajus A."/>
            <person name="Vallenet D."/>
            <person name="Carro L."/>
            <person name="Coll P."/>
            <person name="Trujillo M.E."/>
        </authorList>
    </citation>
    <scope>NUCLEOTIDE SEQUENCE [LARGE SCALE GENOMIC DNA]</scope>
    <source>
        <strain evidence="3">Lupac 08</strain>
    </source>
</reference>
<dbReference type="Proteomes" id="UP000003448">
    <property type="component" value="Unassembled WGS sequence"/>
</dbReference>
<evidence type="ECO:0000313" key="3">
    <source>
        <dbReference type="Proteomes" id="UP000003448"/>
    </source>
</evidence>
<dbReference type="EMBL" id="CAIE01000035">
    <property type="protein sequence ID" value="CCH19408.1"/>
    <property type="molecule type" value="Genomic_DNA"/>
</dbReference>
<organism evidence="2 3">
    <name type="scientific">Micromonospora lupini str. Lupac 08</name>
    <dbReference type="NCBI Taxonomy" id="1150864"/>
    <lineage>
        <taxon>Bacteria</taxon>
        <taxon>Bacillati</taxon>
        <taxon>Actinomycetota</taxon>
        <taxon>Actinomycetes</taxon>
        <taxon>Micromonosporales</taxon>
        <taxon>Micromonosporaceae</taxon>
        <taxon>Micromonospora</taxon>
    </lineage>
</organism>
<gene>
    <name evidence="2" type="ORF">MILUP08_44283</name>
</gene>
<feature type="region of interest" description="Disordered" evidence="1">
    <location>
        <begin position="79"/>
        <end position="98"/>
    </location>
</feature>